<proteinExistence type="predicted"/>
<dbReference type="PANTHER" id="PTHR13696">
    <property type="entry name" value="P-LOOP CONTAINING NUCLEOSIDE TRIPHOSPHATE HYDROLASE"/>
    <property type="match status" value="1"/>
</dbReference>
<dbReference type="InterPro" id="IPR027417">
    <property type="entry name" value="P-loop_NTPase"/>
</dbReference>
<dbReference type="Proteomes" id="UP000636949">
    <property type="component" value="Unassembled WGS sequence"/>
</dbReference>
<dbReference type="InterPro" id="IPR050678">
    <property type="entry name" value="DNA_Partitioning_ATPase"/>
</dbReference>
<protein>
    <submittedName>
        <fullName evidence="2">Chromosome partitioning protein ParA</fullName>
    </submittedName>
</protein>
<sequence>MSKVIAVISGKGGAGKTATSVNLAWSLAKDFNHKVIIVDIDKDKPDALGWKEQGMATGISKFDVDTLLCEESPKEMINQLRKEYDFIIIDTPPNFQGEAFKATLASDFVIIPSSPSLSDQKALIKSMEIADECRKPYRLLAVRTQKRHNLSQELISSISELNGFKTNITLKSCVMEAQFHGLWVGEYQPDSDSHREFKNLAKEVIEYTN</sequence>
<reference evidence="2" key="1">
    <citation type="journal article" date="2014" name="Int. J. Syst. Evol. Microbiol.">
        <title>Complete genome sequence of Corynebacterium casei LMG S-19264T (=DSM 44701T), isolated from a smear-ripened cheese.</title>
        <authorList>
            <consortium name="US DOE Joint Genome Institute (JGI-PGF)"/>
            <person name="Walter F."/>
            <person name="Albersmeier A."/>
            <person name="Kalinowski J."/>
            <person name="Ruckert C."/>
        </authorList>
    </citation>
    <scope>NUCLEOTIDE SEQUENCE</scope>
    <source>
        <strain evidence="2">CGMCC 1.15758</strain>
    </source>
</reference>
<accession>A0A8J2Z4P7</accession>
<evidence type="ECO:0000313" key="3">
    <source>
        <dbReference type="Proteomes" id="UP000636949"/>
    </source>
</evidence>
<dbReference type="EMBL" id="BMJS01000016">
    <property type="protein sequence ID" value="GGF99022.1"/>
    <property type="molecule type" value="Genomic_DNA"/>
</dbReference>
<comment type="caution">
    <text evidence="2">The sequence shown here is derived from an EMBL/GenBank/DDBJ whole genome shotgun (WGS) entry which is preliminary data.</text>
</comment>
<dbReference type="SUPFAM" id="SSF52540">
    <property type="entry name" value="P-loop containing nucleoside triphosphate hydrolases"/>
    <property type="match status" value="1"/>
</dbReference>
<gene>
    <name evidence="2" type="primary">parA</name>
    <name evidence="2" type="ORF">GCM10010995_15350</name>
</gene>
<organism evidence="2 3">
    <name type="scientific">Cysteiniphilum litorale</name>
    <dbReference type="NCBI Taxonomy" id="2056700"/>
    <lineage>
        <taxon>Bacteria</taxon>
        <taxon>Pseudomonadati</taxon>
        <taxon>Pseudomonadota</taxon>
        <taxon>Gammaproteobacteria</taxon>
        <taxon>Thiotrichales</taxon>
        <taxon>Fastidiosibacteraceae</taxon>
        <taxon>Cysteiniphilum</taxon>
    </lineage>
</organism>
<dbReference type="InterPro" id="IPR002586">
    <property type="entry name" value="CobQ/CobB/MinD/ParA_Nub-bd_dom"/>
</dbReference>
<dbReference type="Pfam" id="PF01656">
    <property type="entry name" value="CbiA"/>
    <property type="match status" value="1"/>
</dbReference>
<dbReference type="CDD" id="cd02042">
    <property type="entry name" value="ParAB_family"/>
    <property type="match status" value="1"/>
</dbReference>
<name>A0A8J2Z4P7_9GAMM</name>
<feature type="domain" description="CobQ/CobB/MinD/ParA nucleotide binding" evidence="1">
    <location>
        <begin position="5"/>
        <end position="147"/>
    </location>
</feature>
<keyword evidence="3" id="KW-1185">Reference proteome</keyword>
<dbReference type="PIRSF" id="PIRSF009320">
    <property type="entry name" value="Nuc_binding_HP_1000"/>
    <property type="match status" value="1"/>
</dbReference>
<dbReference type="OrthoDB" id="69313at2"/>
<dbReference type="RefSeq" id="WP_117003124.1">
    <property type="nucleotide sequence ID" value="NZ_BMJS01000016.1"/>
</dbReference>
<evidence type="ECO:0000313" key="2">
    <source>
        <dbReference type="EMBL" id="GGF99022.1"/>
    </source>
</evidence>
<reference evidence="2" key="2">
    <citation type="submission" date="2020-09" db="EMBL/GenBank/DDBJ databases">
        <authorList>
            <person name="Sun Q."/>
            <person name="Zhou Y."/>
        </authorList>
    </citation>
    <scope>NUCLEOTIDE SEQUENCE</scope>
    <source>
        <strain evidence="2">CGMCC 1.15758</strain>
    </source>
</reference>
<dbReference type="Gene3D" id="3.40.50.300">
    <property type="entry name" value="P-loop containing nucleotide triphosphate hydrolases"/>
    <property type="match status" value="1"/>
</dbReference>
<dbReference type="PANTHER" id="PTHR13696:SF99">
    <property type="entry name" value="COBYRINIC ACID AC-DIAMIDE SYNTHASE"/>
    <property type="match status" value="1"/>
</dbReference>
<evidence type="ECO:0000259" key="1">
    <source>
        <dbReference type="Pfam" id="PF01656"/>
    </source>
</evidence>
<dbReference type="AlphaFoldDB" id="A0A8J2Z4P7"/>